<dbReference type="Proteomes" id="UP000244225">
    <property type="component" value="Unassembled WGS sequence"/>
</dbReference>
<feature type="signal peptide" evidence="1">
    <location>
        <begin position="1"/>
        <end position="18"/>
    </location>
</feature>
<dbReference type="EMBL" id="QBKI01000005">
    <property type="protein sequence ID" value="PTX18919.1"/>
    <property type="molecule type" value="Genomic_DNA"/>
</dbReference>
<feature type="domain" description="Phosphodiester glycosidase" evidence="2">
    <location>
        <begin position="125"/>
        <end position="307"/>
    </location>
</feature>
<accession>A0A2T5YHY7</accession>
<keyword evidence="1" id="KW-0732">Signal</keyword>
<evidence type="ECO:0000256" key="1">
    <source>
        <dbReference type="SAM" id="SignalP"/>
    </source>
</evidence>
<dbReference type="OrthoDB" id="9809781at2"/>
<reference evidence="3 4" key="1">
    <citation type="submission" date="2018-04" db="EMBL/GenBank/DDBJ databases">
        <title>Genomic Encyclopedia of Archaeal and Bacterial Type Strains, Phase II (KMG-II): from individual species to whole genera.</title>
        <authorList>
            <person name="Goeker M."/>
        </authorList>
    </citation>
    <scope>NUCLEOTIDE SEQUENCE [LARGE SCALE GENOMIC DNA]</scope>
    <source>
        <strain evidence="3 4">DSM 100162</strain>
    </source>
</reference>
<dbReference type="InterPro" id="IPR018711">
    <property type="entry name" value="NAGPA"/>
</dbReference>
<protein>
    <submittedName>
        <fullName evidence="3">Exopolysaccharide biosynthesis protein</fullName>
    </submittedName>
</protein>
<dbReference type="AlphaFoldDB" id="A0A2T5YHY7"/>
<feature type="chain" id="PRO_5015443498" evidence="1">
    <location>
        <begin position="19"/>
        <end position="312"/>
    </location>
</feature>
<proteinExistence type="predicted"/>
<evidence type="ECO:0000313" key="3">
    <source>
        <dbReference type="EMBL" id="PTX18919.1"/>
    </source>
</evidence>
<dbReference type="Pfam" id="PF09992">
    <property type="entry name" value="NAGPA"/>
    <property type="match status" value="1"/>
</dbReference>
<evidence type="ECO:0000259" key="2">
    <source>
        <dbReference type="Pfam" id="PF09992"/>
    </source>
</evidence>
<dbReference type="PANTHER" id="PTHR40446:SF2">
    <property type="entry name" value="N-ACETYLGLUCOSAMINE-1-PHOSPHODIESTER ALPHA-N-ACETYLGLUCOSAMINIDASE"/>
    <property type="match status" value="1"/>
</dbReference>
<keyword evidence="4" id="KW-1185">Reference proteome</keyword>
<organism evidence="3 4">
    <name type="scientific">Pontibacter mucosus</name>
    <dbReference type="NCBI Taxonomy" id="1649266"/>
    <lineage>
        <taxon>Bacteria</taxon>
        <taxon>Pseudomonadati</taxon>
        <taxon>Bacteroidota</taxon>
        <taxon>Cytophagia</taxon>
        <taxon>Cytophagales</taxon>
        <taxon>Hymenobacteraceae</taxon>
        <taxon>Pontibacter</taxon>
    </lineage>
</organism>
<name>A0A2T5YHY7_9BACT</name>
<dbReference type="PANTHER" id="PTHR40446">
    <property type="entry name" value="N-ACETYLGLUCOSAMINE-1-PHOSPHODIESTER ALPHA-N-ACETYLGLUCOSAMINIDASE"/>
    <property type="match status" value="1"/>
</dbReference>
<evidence type="ECO:0000313" key="4">
    <source>
        <dbReference type="Proteomes" id="UP000244225"/>
    </source>
</evidence>
<comment type="caution">
    <text evidence="3">The sequence shown here is derived from an EMBL/GenBank/DDBJ whole genome shotgun (WGS) entry which is preliminary data.</text>
</comment>
<gene>
    <name evidence="3" type="ORF">C8N40_105211</name>
</gene>
<sequence>MKLSLNLLFLLLCGLACAGCEEEDIIQKKKTYDYQSEVAQLVADSSGIVSEVFTDTAFTVVPGVEQIEMHFLDMRGYTTRLFIQRIDLNTPGLSLEVGTPYDLPSYGSSQTVAEMARYADKPGHRVVGGVNGDFYDISNFVPRGPLHKNGEIIKDRFTPTAALPQQALSFFGILNDGKPHIGYTREYENYKSRLTEATGGGVLLMKDSRVVDNSQFPQIDPRIAIGYTAENIIYFVVVDGRKFHYSNGMSYEYLSKLFRSLDVHSALNLDGGGSSTMMIYNALGGVWQMRNQSSDGKARAVSNAWLVISDQP</sequence>